<dbReference type="EMBL" id="FOGJ01000012">
    <property type="protein sequence ID" value="SER85993.1"/>
    <property type="molecule type" value="Genomic_DNA"/>
</dbReference>
<dbReference type="AlphaFoldDB" id="A0A1H9SNN8"/>
<dbReference type="InterPro" id="IPR025051">
    <property type="entry name" value="DUF3990"/>
</dbReference>
<dbReference type="OrthoDB" id="9813772at2"/>
<protein>
    <recommendedName>
        <fullName evidence="3">DUF3990 domain-containing protein</fullName>
    </recommendedName>
</protein>
<reference evidence="1 2" key="1">
    <citation type="submission" date="2016-10" db="EMBL/GenBank/DDBJ databases">
        <authorList>
            <person name="de Groot N.N."/>
        </authorList>
    </citation>
    <scope>NUCLEOTIDE SEQUENCE [LARGE SCALE GENOMIC DNA]</scope>
    <source>
        <strain evidence="1 2">AR40</strain>
    </source>
</reference>
<name>A0A1H9SNN8_BUTFI</name>
<organism evidence="1 2">
    <name type="scientific">Butyrivibrio fibrisolvens</name>
    <dbReference type="NCBI Taxonomy" id="831"/>
    <lineage>
        <taxon>Bacteria</taxon>
        <taxon>Bacillati</taxon>
        <taxon>Bacillota</taxon>
        <taxon>Clostridia</taxon>
        <taxon>Lachnospirales</taxon>
        <taxon>Lachnospiraceae</taxon>
        <taxon>Butyrivibrio</taxon>
    </lineage>
</organism>
<dbReference type="eggNOG" id="ENOG5032UDM">
    <property type="taxonomic scope" value="Bacteria"/>
</dbReference>
<dbReference type="RefSeq" id="WP_074756250.1">
    <property type="nucleotide sequence ID" value="NZ_FOGJ01000012.1"/>
</dbReference>
<accession>A0A1H9SNN8</accession>
<dbReference type="Proteomes" id="UP000182584">
    <property type="component" value="Unassembled WGS sequence"/>
</dbReference>
<evidence type="ECO:0008006" key="3">
    <source>
        <dbReference type="Google" id="ProtNLM"/>
    </source>
</evidence>
<sequence>MLLYHTGFDEIKHPDIHIGRKNADFGQGFYLSPDLDFTRRWSRIRNDRNTYINTYELDTTDLNVLKLDRDSKWYEYINANRNHKADIYLEYDVIQGPIAIDTIYDMFGITTSGFVDSDAALKLLSIGPVYTQMTIKSEKGATALKFLSSEIIDAALVESYRDVVKKEETAFQTEFAKVMNEVLPS</sequence>
<evidence type="ECO:0000313" key="2">
    <source>
        <dbReference type="Proteomes" id="UP000182584"/>
    </source>
</evidence>
<dbReference type="Pfam" id="PF13151">
    <property type="entry name" value="DUF3990"/>
    <property type="match status" value="1"/>
</dbReference>
<gene>
    <name evidence="1" type="ORF">SAMN04487884_112103</name>
</gene>
<evidence type="ECO:0000313" key="1">
    <source>
        <dbReference type="EMBL" id="SER85993.1"/>
    </source>
</evidence>
<proteinExistence type="predicted"/>